<proteinExistence type="predicted"/>
<sequence length="204" mass="21638">MKQRRTASCVTEKKRKKKKKKLPQSSLEAEDGSRSLGRGPSVHDALDAGEKKAGAAQSTDAAAYCGLELKRAKQQSPRERQQFAAAADSSCRLEAAIASGCSAGDDEELLALPRRLVRGPLPSADGDGKANREAMDGMDGLDRMARTQWTIRWRLGVAKKDAAGPDPKEQGGSPHGKRLDQATEPWGQSLTAGSSAPASAVINC</sequence>
<dbReference type="GeneID" id="29987280"/>
<comment type="caution">
    <text evidence="2">The sequence shown here is derived from an EMBL/GenBank/DDBJ whole genome shotgun (WGS) entry which is preliminary data.</text>
</comment>
<feature type="region of interest" description="Disordered" evidence="1">
    <location>
        <begin position="156"/>
        <end position="204"/>
    </location>
</feature>
<evidence type="ECO:0000256" key="1">
    <source>
        <dbReference type="SAM" id="MobiDB-lite"/>
    </source>
</evidence>
<name>A0A2P4ZYQ1_9HYPO</name>
<evidence type="ECO:0000313" key="3">
    <source>
        <dbReference type="Proteomes" id="UP000054821"/>
    </source>
</evidence>
<feature type="compositionally biased region" description="Basic and acidic residues" evidence="1">
    <location>
        <begin position="44"/>
        <end position="53"/>
    </location>
</feature>
<dbReference type="EMBL" id="JPDN02000004">
    <property type="protein sequence ID" value="PON29388.1"/>
    <property type="molecule type" value="Genomic_DNA"/>
</dbReference>
<dbReference type="Proteomes" id="UP000054821">
    <property type="component" value="Unassembled WGS sequence"/>
</dbReference>
<organism evidence="2 3">
    <name type="scientific">Trichoderma gamsii</name>
    <dbReference type="NCBI Taxonomy" id="398673"/>
    <lineage>
        <taxon>Eukaryota</taxon>
        <taxon>Fungi</taxon>
        <taxon>Dikarya</taxon>
        <taxon>Ascomycota</taxon>
        <taxon>Pezizomycotina</taxon>
        <taxon>Sordariomycetes</taxon>
        <taxon>Hypocreomycetidae</taxon>
        <taxon>Hypocreales</taxon>
        <taxon>Hypocreaceae</taxon>
        <taxon>Trichoderma</taxon>
    </lineage>
</organism>
<accession>A0A2P4ZYQ1</accession>
<protein>
    <submittedName>
        <fullName evidence="2">Uncharacterized protein</fullName>
    </submittedName>
</protein>
<feature type="region of interest" description="Disordered" evidence="1">
    <location>
        <begin position="1"/>
        <end position="57"/>
    </location>
</feature>
<feature type="compositionally biased region" description="Polar residues" evidence="1">
    <location>
        <begin position="186"/>
        <end position="197"/>
    </location>
</feature>
<evidence type="ECO:0000313" key="2">
    <source>
        <dbReference type="EMBL" id="PON29388.1"/>
    </source>
</evidence>
<feature type="compositionally biased region" description="Basic residues" evidence="1">
    <location>
        <begin position="13"/>
        <end position="22"/>
    </location>
</feature>
<reference evidence="2 3" key="1">
    <citation type="journal article" date="2016" name="Genome Announc.">
        <title>Draft Whole-Genome Sequence of Trichoderma gamsii T6085, a Promising Biocontrol Agent of Fusarium Head Blight on Wheat.</title>
        <authorList>
            <person name="Baroncelli R."/>
            <person name="Zapparata A."/>
            <person name="Piaggeschi G."/>
            <person name="Sarrocco S."/>
            <person name="Vannacci G."/>
        </authorList>
    </citation>
    <scope>NUCLEOTIDE SEQUENCE [LARGE SCALE GENOMIC DNA]</scope>
    <source>
        <strain evidence="2 3">T6085</strain>
    </source>
</reference>
<dbReference type="AlphaFoldDB" id="A0A2P4ZYQ1"/>
<gene>
    <name evidence="2" type="ORF">TGAM01_v201637</name>
</gene>
<dbReference type="RefSeq" id="XP_018659531.1">
    <property type="nucleotide sequence ID" value="XM_018807197.1"/>
</dbReference>
<feature type="compositionally biased region" description="Basic and acidic residues" evidence="1">
    <location>
        <begin position="158"/>
        <end position="169"/>
    </location>
</feature>
<keyword evidence="3" id="KW-1185">Reference proteome</keyword>